<dbReference type="SMART" id="SM00981">
    <property type="entry name" value="THUMP"/>
    <property type="match status" value="1"/>
</dbReference>
<name>A0A4V1AED2_9ASCO</name>
<evidence type="ECO:0000313" key="5">
    <source>
        <dbReference type="Proteomes" id="UP000292447"/>
    </source>
</evidence>
<evidence type="ECO:0000259" key="3">
    <source>
        <dbReference type="PROSITE" id="PS51165"/>
    </source>
</evidence>
<feature type="domain" description="THUMP" evidence="3">
    <location>
        <begin position="180"/>
        <end position="288"/>
    </location>
</feature>
<reference evidence="5" key="1">
    <citation type="submission" date="2019-03" db="EMBL/GenBank/DDBJ databases">
        <title>Snf2 controls pulcherriminic acid biosynthesis and connects pigmentation and antifungal activity of the yeast Metschnikowia pulcherrima.</title>
        <authorList>
            <person name="Gore-Lloyd D."/>
            <person name="Sumann I."/>
            <person name="Brachmann A.O."/>
            <person name="Schneeberger K."/>
            <person name="Ortiz-Merino R.A."/>
            <person name="Moreno-Beltran M."/>
            <person name="Schlaefli M."/>
            <person name="Kirner P."/>
            <person name="Santos Kron A."/>
            <person name="Wolfe K.H."/>
            <person name="Piel J."/>
            <person name="Ahrens C.H."/>
            <person name="Henk D."/>
            <person name="Freimoser F.M."/>
        </authorList>
    </citation>
    <scope>NUCLEOTIDE SEQUENCE [LARGE SCALE GENOMIC DNA]</scope>
    <source>
        <strain evidence="5">APC 1.2</strain>
    </source>
</reference>
<evidence type="ECO:0000313" key="4">
    <source>
        <dbReference type="EMBL" id="QBM88803.1"/>
    </source>
</evidence>
<dbReference type="AlphaFoldDB" id="A0A4V1AED2"/>
<keyword evidence="4" id="KW-0808">Transferase</keyword>
<protein>
    <submittedName>
        <fullName evidence="4">tRNA acetyltransferase TAN1</fullName>
    </submittedName>
</protein>
<dbReference type="PROSITE" id="PS51165">
    <property type="entry name" value="THUMP"/>
    <property type="match status" value="1"/>
</dbReference>
<dbReference type="FunFam" id="3.30.2300.10:FF:000001">
    <property type="entry name" value="THUMP domain-containing protein 1"/>
    <property type="match status" value="1"/>
</dbReference>
<dbReference type="InterPro" id="IPR004114">
    <property type="entry name" value="THUMP_dom"/>
</dbReference>
<dbReference type="CDD" id="cd11717">
    <property type="entry name" value="THUMP_THUMPD1_like"/>
    <property type="match status" value="1"/>
</dbReference>
<feature type="region of interest" description="Disordered" evidence="2">
    <location>
        <begin position="105"/>
        <end position="124"/>
    </location>
</feature>
<feature type="region of interest" description="Disordered" evidence="2">
    <location>
        <begin position="1"/>
        <end position="22"/>
    </location>
</feature>
<dbReference type="EMBL" id="CP034458">
    <property type="protein sequence ID" value="QBM88803.1"/>
    <property type="molecule type" value="Genomic_DNA"/>
</dbReference>
<dbReference type="GO" id="GO:0016740">
    <property type="term" value="F:transferase activity"/>
    <property type="evidence" value="ECO:0007669"/>
    <property type="project" value="UniProtKB-KW"/>
</dbReference>
<evidence type="ECO:0000256" key="2">
    <source>
        <dbReference type="SAM" id="MobiDB-lite"/>
    </source>
</evidence>
<dbReference type="STRING" id="2163413.A0A4V1AED2"/>
<dbReference type="PANTHER" id="PTHR13452:SF10">
    <property type="entry name" value="THUMP DOMAIN-CONTAINING PROTEIN 1"/>
    <property type="match status" value="1"/>
</dbReference>
<dbReference type="InterPro" id="IPR040183">
    <property type="entry name" value="THUMPD1-like"/>
</dbReference>
<dbReference type="Gene3D" id="3.30.2300.10">
    <property type="entry name" value="THUMP superfamily"/>
    <property type="match status" value="1"/>
</dbReference>
<keyword evidence="1" id="KW-0694">RNA-binding</keyword>
<accession>A0A4V1AED2</accession>
<gene>
    <name evidence="4" type="primary">MPUL0C07840</name>
    <name evidence="4" type="ORF">METSCH_C07840</name>
</gene>
<proteinExistence type="predicted"/>
<keyword evidence="5" id="KW-1185">Reference proteome</keyword>
<dbReference type="Pfam" id="PF02926">
    <property type="entry name" value="THUMP"/>
    <property type="match status" value="1"/>
</dbReference>
<dbReference type="SUPFAM" id="SSF143437">
    <property type="entry name" value="THUMP domain-like"/>
    <property type="match status" value="1"/>
</dbReference>
<dbReference type="GO" id="GO:0003723">
    <property type="term" value="F:RNA binding"/>
    <property type="evidence" value="ECO:0007669"/>
    <property type="project" value="UniProtKB-UniRule"/>
</dbReference>
<dbReference type="PANTHER" id="PTHR13452">
    <property type="entry name" value="THUMP DOMAIN CONTAINING PROTEIN 1-RELATED"/>
    <property type="match status" value="1"/>
</dbReference>
<evidence type="ECO:0000256" key="1">
    <source>
        <dbReference type="PROSITE-ProRule" id="PRU00529"/>
    </source>
</evidence>
<organism evidence="4 5">
    <name type="scientific">Metschnikowia aff. pulcherrima</name>
    <dbReference type="NCBI Taxonomy" id="2163413"/>
    <lineage>
        <taxon>Eukaryota</taxon>
        <taxon>Fungi</taxon>
        <taxon>Dikarya</taxon>
        <taxon>Ascomycota</taxon>
        <taxon>Saccharomycotina</taxon>
        <taxon>Pichiomycetes</taxon>
        <taxon>Metschnikowiaceae</taxon>
        <taxon>Metschnikowia</taxon>
    </lineage>
</organism>
<dbReference type="Proteomes" id="UP000292447">
    <property type="component" value="Chromosome III"/>
</dbReference>
<sequence length="318" mass="35957">MLAPSGSTDRQLKQAGRQKWRGPKAHLCIATIKMGKRSADNSNGNKNKKYKVSGFIDPNTAGIYATCNRGRELGCRKELVNLLSEKIDQLYPDWEKYIEEETKNTGVEEKFEEESSSNGKELSVEDQIKQELELMKSGKGRKKSSHPLLQPMELGCECLVFVKVRKPAVPVELVYALCEEASSTKQKNSRFTQKMSPITTSVSASMDELTKLADRVLKPHFHAENQAPVKFAIQVTRRNFNSLEKDDIIKHVAGAVGKEDNHTVDLKNFDKLIMVECFKNNIGMSVVTDFKKYEKFNLQQIFEKDMGELTLSRVTNDS</sequence>
<dbReference type="GO" id="GO:0006400">
    <property type="term" value="P:tRNA modification"/>
    <property type="evidence" value="ECO:0007669"/>
    <property type="project" value="InterPro"/>
</dbReference>